<comment type="caution">
    <text evidence="6">The sequence shown here is derived from an EMBL/GenBank/DDBJ whole genome shotgun (WGS) entry which is preliminary data.</text>
</comment>
<evidence type="ECO:0000256" key="4">
    <source>
        <dbReference type="SAM" id="MobiDB-lite"/>
    </source>
</evidence>
<keyword evidence="3" id="KW-0063">Aspartyl esterase</keyword>
<dbReference type="Pfam" id="PF01095">
    <property type="entry name" value="Pectinesterase"/>
    <property type="match status" value="1"/>
</dbReference>
<name>A0AAX6FUD2_IRIPA</name>
<proteinExistence type="predicted"/>
<dbReference type="InterPro" id="IPR011050">
    <property type="entry name" value="Pectin_lyase_fold/virulence"/>
</dbReference>
<gene>
    <name evidence="6" type="ORF">M6B38_401350</name>
</gene>
<keyword evidence="7" id="KW-1185">Reference proteome</keyword>
<feature type="domain" description="Pectinesterase catalytic" evidence="5">
    <location>
        <begin position="231"/>
        <end position="270"/>
    </location>
</feature>
<dbReference type="GO" id="GO:0030599">
    <property type="term" value="F:pectinesterase activity"/>
    <property type="evidence" value="ECO:0007669"/>
    <property type="project" value="InterPro"/>
</dbReference>
<reference evidence="6" key="2">
    <citation type="submission" date="2023-04" db="EMBL/GenBank/DDBJ databases">
        <authorList>
            <person name="Bruccoleri R.E."/>
            <person name="Oakeley E.J."/>
            <person name="Faust A.-M."/>
            <person name="Dessus-Babus S."/>
            <person name="Altorfer M."/>
            <person name="Burckhardt D."/>
            <person name="Oertli M."/>
            <person name="Naumann U."/>
            <person name="Petersen F."/>
            <person name="Wong J."/>
        </authorList>
    </citation>
    <scope>NUCLEOTIDE SEQUENCE</scope>
    <source>
        <strain evidence="6">GSM-AAB239-AS_SAM_17_03QT</strain>
        <tissue evidence="6">Leaf</tissue>
    </source>
</reference>
<evidence type="ECO:0000256" key="2">
    <source>
        <dbReference type="ARBA" id="ARBA00022801"/>
    </source>
</evidence>
<dbReference type="EMBL" id="JANAVB010025999">
    <property type="protein sequence ID" value="KAJ6819803.1"/>
    <property type="molecule type" value="Genomic_DNA"/>
</dbReference>
<feature type="region of interest" description="Disordered" evidence="4">
    <location>
        <begin position="112"/>
        <end position="137"/>
    </location>
</feature>
<organism evidence="6 7">
    <name type="scientific">Iris pallida</name>
    <name type="common">Sweet iris</name>
    <dbReference type="NCBI Taxonomy" id="29817"/>
    <lineage>
        <taxon>Eukaryota</taxon>
        <taxon>Viridiplantae</taxon>
        <taxon>Streptophyta</taxon>
        <taxon>Embryophyta</taxon>
        <taxon>Tracheophyta</taxon>
        <taxon>Spermatophyta</taxon>
        <taxon>Magnoliopsida</taxon>
        <taxon>Liliopsida</taxon>
        <taxon>Asparagales</taxon>
        <taxon>Iridaceae</taxon>
        <taxon>Iridoideae</taxon>
        <taxon>Irideae</taxon>
        <taxon>Iris</taxon>
    </lineage>
</organism>
<dbReference type="AlphaFoldDB" id="A0AAX6FUD2"/>
<reference evidence="6" key="1">
    <citation type="journal article" date="2023" name="GigaByte">
        <title>Genome assembly of the bearded iris, Iris pallida Lam.</title>
        <authorList>
            <person name="Bruccoleri R.E."/>
            <person name="Oakeley E.J."/>
            <person name="Faust A.M.E."/>
            <person name="Altorfer M."/>
            <person name="Dessus-Babus S."/>
            <person name="Burckhardt D."/>
            <person name="Oertli M."/>
            <person name="Naumann U."/>
            <person name="Petersen F."/>
            <person name="Wong J."/>
        </authorList>
    </citation>
    <scope>NUCLEOTIDE SEQUENCE</scope>
    <source>
        <strain evidence="6">GSM-AAB239-AS_SAM_17_03QT</strain>
    </source>
</reference>
<evidence type="ECO:0000259" key="5">
    <source>
        <dbReference type="Pfam" id="PF01095"/>
    </source>
</evidence>
<dbReference type="SUPFAM" id="SSF51126">
    <property type="entry name" value="Pectin lyase-like"/>
    <property type="match status" value="1"/>
</dbReference>
<evidence type="ECO:0000313" key="7">
    <source>
        <dbReference type="Proteomes" id="UP001140949"/>
    </source>
</evidence>
<dbReference type="InterPro" id="IPR012334">
    <property type="entry name" value="Pectin_lyas_fold"/>
</dbReference>
<sequence>MSSSNEPLIPPLAKSRTSLLPTRKPICLILSLASLLSLATFIAIQKPTIHHYSSSLRPSDLCGRAADPAACGAIVSDAIATLRPARPDPIQVLQAIIARSLLQLDTNIHRQSDVDLDPNPPSRMRRPAGPVARPPSGLGLRRRLRQLRRRTYVAQCGAYEPRHVHRRAAAGRVVLLQPKAEGHWTLVALASASLAVLNTIPPYDVKEVVNNFPSWLSVGDRKLLEAAVAANVTVAADGSGDYDTVQEAVDNAPSKGKSRYVIYVKNGTYERM</sequence>
<dbReference type="Gene3D" id="2.160.20.10">
    <property type="entry name" value="Single-stranded right-handed beta-helix, Pectin lyase-like"/>
    <property type="match status" value="1"/>
</dbReference>
<protein>
    <submittedName>
        <fullName evidence="6">Pectinesterase</fullName>
    </submittedName>
</protein>
<comment type="pathway">
    <text evidence="1">Glycan metabolism; pectin degradation; 2-dehydro-3-deoxy-D-gluconate from pectin: step 1/5.</text>
</comment>
<evidence type="ECO:0000256" key="1">
    <source>
        <dbReference type="ARBA" id="ARBA00005184"/>
    </source>
</evidence>
<accession>A0AAX6FUD2</accession>
<dbReference type="Proteomes" id="UP001140949">
    <property type="component" value="Unassembled WGS sequence"/>
</dbReference>
<evidence type="ECO:0000256" key="3">
    <source>
        <dbReference type="ARBA" id="ARBA00023085"/>
    </source>
</evidence>
<dbReference type="InterPro" id="IPR000070">
    <property type="entry name" value="Pectinesterase_cat"/>
</dbReference>
<dbReference type="PANTHER" id="PTHR31707">
    <property type="entry name" value="PECTINESTERASE"/>
    <property type="match status" value="1"/>
</dbReference>
<keyword evidence="2" id="KW-0378">Hydrolase</keyword>
<dbReference type="GO" id="GO:0042545">
    <property type="term" value="P:cell wall modification"/>
    <property type="evidence" value="ECO:0007669"/>
    <property type="project" value="InterPro"/>
</dbReference>
<evidence type="ECO:0000313" key="6">
    <source>
        <dbReference type="EMBL" id="KAJ6819803.1"/>
    </source>
</evidence>